<accession>A0A8B9AFN7</accession>
<dbReference type="Gene3D" id="3.30.559.10">
    <property type="entry name" value="Chloramphenicol acetyltransferase-like domain"/>
    <property type="match status" value="2"/>
</dbReference>
<organism evidence="3 5">
    <name type="scientific">Phoenix dactylifera</name>
    <name type="common">Date palm</name>
    <dbReference type="NCBI Taxonomy" id="42345"/>
    <lineage>
        <taxon>Eukaryota</taxon>
        <taxon>Viridiplantae</taxon>
        <taxon>Streptophyta</taxon>
        <taxon>Embryophyta</taxon>
        <taxon>Tracheophyta</taxon>
        <taxon>Spermatophyta</taxon>
        <taxon>Magnoliopsida</taxon>
        <taxon>Liliopsida</taxon>
        <taxon>Arecaceae</taxon>
        <taxon>Coryphoideae</taxon>
        <taxon>Phoeniceae</taxon>
        <taxon>Phoenix</taxon>
    </lineage>
</organism>
<dbReference type="KEGG" id="pda:103718650"/>
<dbReference type="GeneID" id="103718650"/>
<reference evidence="3" key="1">
    <citation type="journal article" date="2019" name="Nat. Commun.">
        <title>Genome-wide association mapping of date palm fruit traits.</title>
        <authorList>
            <person name="Hazzouri K.M."/>
            <person name="Gros-Balthazard M."/>
            <person name="Flowers J.M."/>
            <person name="Copetti D."/>
            <person name="Lemansour A."/>
            <person name="Lebrun M."/>
            <person name="Masmoudi K."/>
            <person name="Ferrand S."/>
            <person name="Dhar M.I."/>
            <person name="Fresquez Z.A."/>
            <person name="Rosas U."/>
            <person name="Zhang J."/>
            <person name="Talag J."/>
            <person name="Lee S."/>
            <person name="Kudrna D."/>
            <person name="Powell R.F."/>
            <person name="Leitch I.J."/>
            <person name="Krueger R.R."/>
            <person name="Wing R.A."/>
            <person name="Amiri K.M.A."/>
            <person name="Purugganan M.D."/>
        </authorList>
    </citation>
    <scope>NUCLEOTIDE SEQUENCE [LARGE SCALE GENOMIC DNA]</scope>
    <source>
        <strain evidence="3">cv. Khalas</strain>
    </source>
</reference>
<reference evidence="4 5" key="2">
    <citation type="submission" date="2025-04" db="UniProtKB">
        <authorList>
            <consortium name="RefSeq"/>
        </authorList>
    </citation>
    <scope>IDENTIFICATION</scope>
    <source>
        <tissue evidence="4 5">Young leaves</tissue>
    </source>
</reference>
<dbReference type="PANTHER" id="PTHR31147">
    <property type="entry name" value="ACYL TRANSFERASE 4"/>
    <property type="match status" value="1"/>
</dbReference>
<dbReference type="AlphaFoldDB" id="A0A8B9AFN7"/>
<evidence type="ECO:0000313" key="5">
    <source>
        <dbReference type="RefSeq" id="XP_038985190.1"/>
    </source>
</evidence>
<evidence type="ECO:0000313" key="4">
    <source>
        <dbReference type="RefSeq" id="XP_038985189.1"/>
    </source>
</evidence>
<proteinExistence type="inferred from homology"/>
<dbReference type="PANTHER" id="PTHR31147:SF2">
    <property type="entry name" value="OS01G0615300 PROTEIN"/>
    <property type="match status" value="1"/>
</dbReference>
<name>A0A8B9AFN7_PHODC</name>
<keyword evidence="3" id="KW-1185">Reference proteome</keyword>
<comment type="similarity">
    <text evidence="1">Belongs to the plant acyltransferase family.</text>
</comment>
<dbReference type="Proteomes" id="UP000228380">
    <property type="component" value="Chromosome 8"/>
</dbReference>
<evidence type="ECO:0000313" key="3">
    <source>
        <dbReference type="Proteomes" id="UP000228380"/>
    </source>
</evidence>
<gene>
    <name evidence="4 5" type="primary">LOC103718650</name>
</gene>
<dbReference type="InterPro" id="IPR050898">
    <property type="entry name" value="Plant_acyltransferase"/>
</dbReference>
<dbReference type="OrthoDB" id="671439at2759"/>
<evidence type="ECO:0000256" key="1">
    <source>
        <dbReference type="ARBA" id="ARBA00009861"/>
    </source>
</evidence>
<keyword evidence="2" id="KW-0812">Transmembrane</keyword>
<keyword evidence="2" id="KW-0472">Membrane</keyword>
<feature type="transmembrane region" description="Helical" evidence="2">
    <location>
        <begin position="132"/>
        <end position="153"/>
    </location>
</feature>
<dbReference type="InterPro" id="IPR023213">
    <property type="entry name" value="CAT-like_dom_sf"/>
</dbReference>
<keyword evidence="2" id="KW-1133">Transmembrane helix</keyword>
<protein>
    <submittedName>
        <fullName evidence="4 5">Myricetin 3-O-glucosyl 1,2-rhamnoside 6'-O-caffeoyltransferase AT2-like isoform X1</fullName>
    </submittedName>
</protein>
<dbReference type="RefSeq" id="XP_038985189.1">
    <property type="nucleotide sequence ID" value="XM_039129261.1"/>
</dbReference>
<dbReference type="Pfam" id="PF02458">
    <property type="entry name" value="Transferase"/>
    <property type="match status" value="2"/>
</dbReference>
<dbReference type="RefSeq" id="XP_038985190.1">
    <property type="nucleotide sequence ID" value="XM_039129262.1"/>
</dbReference>
<sequence>MRFSVTKLAQAMVPPYEATPTGNLPLSSMDRNPRGLRYLYDSIHVFGHGDEPAKVIREALSRALVPYYPVAGRIVDSHQGEPEVACTGDGVWFVEASVNCNLGDVNHLERPLMIPKQALLPCPSPETKEKDAILLVQVTSLGIIILPFFAFVYPKASYPRFTRIQVTGFTCGGFALGIRFNHAFFDGIGVGQFLKAVAEIAKGLSRPAVEPIWCREAIPNPPKLCKDPELLITAPLELLVMDLSLDRVHQMQSQLTKETARTCTKFEVLTAKVWQSLIRAINLDPHVEVCLVFTANVRHLMHQILPPEGGYYGNCMYRATATATRGKIMNSSLGEIVSLIQEAKEELPTRFSKWLMGDPEADPFRVPLRYGSLWVTDWTRVGFFELDFAWGRPLHVVPLSDSEFVPLCFMLKPPADKQSARLMTRCAAKEHLSRFHDEINLI</sequence>
<evidence type="ECO:0000256" key="2">
    <source>
        <dbReference type="SAM" id="Phobius"/>
    </source>
</evidence>